<evidence type="ECO:0000313" key="1">
    <source>
        <dbReference type="EMBL" id="GMF29067.1"/>
    </source>
</evidence>
<reference evidence="1" key="1">
    <citation type="submission" date="2023-04" db="EMBL/GenBank/DDBJ databases">
        <title>Phytophthora lilii NBRC 32176.</title>
        <authorList>
            <person name="Ichikawa N."/>
            <person name="Sato H."/>
            <person name="Tonouchi N."/>
        </authorList>
    </citation>
    <scope>NUCLEOTIDE SEQUENCE</scope>
    <source>
        <strain evidence="1">NBRC 32176</strain>
    </source>
</reference>
<dbReference type="EMBL" id="BSXW01000754">
    <property type="protein sequence ID" value="GMF29067.1"/>
    <property type="molecule type" value="Genomic_DNA"/>
</dbReference>
<comment type="caution">
    <text evidence="1">The sequence shown here is derived from an EMBL/GenBank/DDBJ whole genome shotgun (WGS) entry which is preliminary data.</text>
</comment>
<name>A0A9W6U527_9STRA</name>
<keyword evidence="2" id="KW-1185">Reference proteome</keyword>
<dbReference type="Proteomes" id="UP001165083">
    <property type="component" value="Unassembled WGS sequence"/>
</dbReference>
<dbReference type="AlphaFoldDB" id="A0A9W6U527"/>
<organism evidence="1 2">
    <name type="scientific">Phytophthora lilii</name>
    <dbReference type="NCBI Taxonomy" id="2077276"/>
    <lineage>
        <taxon>Eukaryota</taxon>
        <taxon>Sar</taxon>
        <taxon>Stramenopiles</taxon>
        <taxon>Oomycota</taxon>
        <taxon>Peronosporomycetes</taxon>
        <taxon>Peronosporales</taxon>
        <taxon>Peronosporaceae</taxon>
        <taxon>Phytophthora</taxon>
    </lineage>
</organism>
<protein>
    <submittedName>
        <fullName evidence="1">Unnamed protein product</fullName>
    </submittedName>
</protein>
<proteinExistence type="predicted"/>
<evidence type="ECO:0000313" key="2">
    <source>
        <dbReference type="Proteomes" id="UP001165083"/>
    </source>
</evidence>
<sequence>MDDQDQRAFMHSVMDEQVDVGNGLHGPDVMMDQMTIYSTFIKFIRLTMHSFDIVVAENLSVAFVGNYDRIWNLSVAFVGNYDSVAFVGNYDKCHAEVPDSTSHDRDDFS</sequence>
<gene>
    <name evidence="1" type="ORF">Plil01_001230100</name>
</gene>
<accession>A0A9W6U527</accession>